<organism evidence="2 3">
    <name type="scientific">Campylobacter helveticus</name>
    <dbReference type="NCBI Taxonomy" id="28898"/>
    <lineage>
        <taxon>Bacteria</taxon>
        <taxon>Pseudomonadati</taxon>
        <taxon>Campylobacterota</taxon>
        <taxon>Epsilonproteobacteria</taxon>
        <taxon>Campylobacterales</taxon>
        <taxon>Campylobacteraceae</taxon>
        <taxon>Campylobacter</taxon>
    </lineage>
</organism>
<dbReference type="GeneID" id="52037816"/>
<sequence>MKLDRVKEEVANIRRTQNFFLTALVGIVAYLFANFELKPNLRNVLAVSALIVLVPILLSFKDAMKRKLSELEKTGKDE</sequence>
<name>A0AAX2UHN5_9BACT</name>
<feature type="transmembrane region" description="Helical" evidence="1">
    <location>
        <begin position="20"/>
        <end position="37"/>
    </location>
</feature>
<dbReference type="Proteomes" id="UP000306813">
    <property type="component" value="Unassembled WGS sequence"/>
</dbReference>
<gene>
    <name evidence="2" type="ORF">FDW42_10070</name>
</gene>
<reference evidence="2 3" key="1">
    <citation type="submission" date="2019-05" db="EMBL/GenBank/DDBJ databases">
        <title>Draft genomes of eight strains of Campylobacter helveticus isolated from cats and a dog in New Zealand.</title>
        <authorList>
            <person name="Bojanic K."/>
            <person name="Midwinter A.C."/>
            <person name="Biggs P.J."/>
            <person name="Acke E."/>
            <person name="Cornelius A.J."/>
            <person name="Marshall J.C."/>
        </authorList>
    </citation>
    <scope>NUCLEOTIDE SEQUENCE [LARGE SCALE GENOMIC DNA]</scope>
    <source>
        <strain evidence="2 3">ACP123b</strain>
    </source>
</reference>
<accession>A0AAX2UHN5</accession>
<feature type="transmembrane region" description="Helical" evidence="1">
    <location>
        <begin position="43"/>
        <end position="60"/>
    </location>
</feature>
<comment type="caution">
    <text evidence="2">The sequence shown here is derived from an EMBL/GenBank/DDBJ whole genome shotgun (WGS) entry which is preliminary data.</text>
</comment>
<keyword evidence="1" id="KW-1133">Transmembrane helix</keyword>
<evidence type="ECO:0000256" key="1">
    <source>
        <dbReference type="SAM" id="Phobius"/>
    </source>
</evidence>
<evidence type="ECO:0000313" key="3">
    <source>
        <dbReference type="Proteomes" id="UP000306813"/>
    </source>
</evidence>
<keyword evidence="1" id="KW-0812">Transmembrane</keyword>
<dbReference type="EMBL" id="VDBS01000109">
    <property type="protein sequence ID" value="TNB54732.1"/>
    <property type="molecule type" value="Genomic_DNA"/>
</dbReference>
<dbReference type="RefSeq" id="WP_139022409.1">
    <property type="nucleotide sequence ID" value="NZ_CP020479.1"/>
</dbReference>
<dbReference type="AlphaFoldDB" id="A0AAX2UHN5"/>
<keyword evidence="1" id="KW-0472">Membrane</keyword>
<proteinExistence type="predicted"/>
<protein>
    <submittedName>
        <fullName evidence="2">Uncharacterized protein</fullName>
    </submittedName>
</protein>
<evidence type="ECO:0000313" key="2">
    <source>
        <dbReference type="EMBL" id="TNB54732.1"/>
    </source>
</evidence>